<evidence type="ECO:0000256" key="2">
    <source>
        <dbReference type="ARBA" id="ARBA00023034"/>
    </source>
</evidence>
<evidence type="ECO:0000256" key="5">
    <source>
        <dbReference type="SAM" id="MobiDB-lite"/>
    </source>
</evidence>
<dbReference type="Gene3D" id="1.10.3630.10">
    <property type="entry name" value="yeast vps74-n-term truncation variant domain like"/>
    <property type="match status" value="1"/>
</dbReference>
<keyword evidence="3" id="KW-0446">Lipid-binding</keyword>
<reference evidence="6 7" key="1">
    <citation type="journal article" date="2019" name="Int. J. Syst. Evol. Microbiol.">
        <title>The Global Catalogue of Microorganisms (GCM) 10K type strain sequencing project: providing services to taxonomists for standard genome sequencing and annotation.</title>
        <authorList>
            <consortium name="The Broad Institute Genomics Platform"/>
            <consortium name="The Broad Institute Genome Sequencing Center for Infectious Disease"/>
            <person name="Wu L."/>
            <person name="Ma J."/>
        </authorList>
    </citation>
    <scope>NUCLEOTIDE SEQUENCE [LARGE SCALE GENOMIC DNA]</scope>
    <source>
        <strain evidence="6 7">JCM 4531</strain>
    </source>
</reference>
<evidence type="ECO:0000256" key="4">
    <source>
        <dbReference type="ARBA" id="ARBA00023136"/>
    </source>
</evidence>
<feature type="region of interest" description="Disordered" evidence="5">
    <location>
        <begin position="104"/>
        <end position="136"/>
    </location>
</feature>
<keyword evidence="7" id="KW-1185">Reference proteome</keyword>
<comment type="subcellular location">
    <subcellularLocation>
        <location evidence="1">Golgi apparatus membrane</location>
        <topology evidence="1">Peripheral membrane protein</topology>
        <orientation evidence="1">Cytoplasmic side</orientation>
    </subcellularLocation>
</comment>
<protein>
    <submittedName>
        <fullName evidence="6">GPP34 family phosphoprotein</fullName>
    </submittedName>
</protein>
<accession>A0ABN3S1Y2</accession>
<sequence>MEIRMTTAHDLTIVSLEVPSDYPVERGDLSLALAGAELIDLMEAGTVELDGDLLRPVSRAASGDRLLDEAASLLGGDPAESVTDWLWRRGDGLAARYLAAAGADEGGRRRPRRNARGGTGRPAPADPAAHRRATDRWSGADPVLAGLAAAVGVRHESADQVADPEDDGVATVLAAVNDAVVELAAIRQRRSIEEAAFDNIWRGM</sequence>
<dbReference type="InterPro" id="IPR008628">
    <property type="entry name" value="GPP34-like"/>
</dbReference>
<keyword evidence="2" id="KW-0333">Golgi apparatus</keyword>
<evidence type="ECO:0000313" key="6">
    <source>
        <dbReference type="EMBL" id="GAA2666015.1"/>
    </source>
</evidence>
<proteinExistence type="predicted"/>
<evidence type="ECO:0000313" key="7">
    <source>
        <dbReference type="Proteomes" id="UP001499989"/>
    </source>
</evidence>
<evidence type="ECO:0000256" key="3">
    <source>
        <dbReference type="ARBA" id="ARBA00023121"/>
    </source>
</evidence>
<gene>
    <name evidence="6" type="ORF">GCM10010310_00470</name>
</gene>
<dbReference type="EMBL" id="BAAASK010000001">
    <property type="protein sequence ID" value="GAA2666015.1"/>
    <property type="molecule type" value="Genomic_DNA"/>
</dbReference>
<evidence type="ECO:0000256" key="1">
    <source>
        <dbReference type="ARBA" id="ARBA00004255"/>
    </source>
</evidence>
<organism evidence="6 7">
    <name type="scientific">Streptomyces violaceolatus</name>
    <dbReference type="NCBI Taxonomy" id="67378"/>
    <lineage>
        <taxon>Bacteria</taxon>
        <taxon>Bacillati</taxon>
        <taxon>Actinomycetota</taxon>
        <taxon>Actinomycetes</taxon>
        <taxon>Kitasatosporales</taxon>
        <taxon>Streptomycetaceae</taxon>
        <taxon>Streptomyces</taxon>
        <taxon>Streptomyces violaceoruber group</taxon>
    </lineage>
</organism>
<dbReference type="Pfam" id="PF05719">
    <property type="entry name" value="GPP34"/>
    <property type="match status" value="1"/>
</dbReference>
<keyword evidence="4" id="KW-0472">Membrane</keyword>
<dbReference type="InterPro" id="IPR038261">
    <property type="entry name" value="GPP34-like_sf"/>
</dbReference>
<comment type="caution">
    <text evidence="6">The sequence shown here is derived from an EMBL/GenBank/DDBJ whole genome shotgun (WGS) entry which is preliminary data.</text>
</comment>
<dbReference type="Proteomes" id="UP001499989">
    <property type="component" value="Unassembled WGS sequence"/>
</dbReference>
<name>A0ABN3S1Y2_9ACTN</name>